<feature type="region of interest" description="Disordered" evidence="1">
    <location>
        <begin position="1"/>
        <end position="21"/>
    </location>
</feature>
<keyword evidence="3" id="KW-1185">Reference proteome</keyword>
<evidence type="ECO:0000313" key="3">
    <source>
        <dbReference type="Proteomes" id="UP001419268"/>
    </source>
</evidence>
<dbReference type="AlphaFoldDB" id="A0AAP0NWB2"/>
<feature type="region of interest" description="Disordered" evidence="1">
    <location>
        <begin position="44"/>
        <end position="75"/>
    </location>
</feature>
<evidence type="ECO:0000313" key="2">
    <source>
        <dbReference type="EMBL" id="KAK9118736.1"/>
    </source>
</evidence>
<proteinExistence type="predicted"/>
<comment type="caution">
    <text evidence="2">The sequence shown here is derived from an EMBL/GenBank/DDBJ whole genome shotgun (WGS) entry which is preliminary data.</text>
</comment>
<accession>A0AAP0NWB2</accession>
<sequence length="75" mass="8568">MHHNVSRHQEATRHHKGQQSMIATADMKICNKFRYLVPSVLDLDSKRGVTIAPKTQKKKKRQMGKGGDERGGREQ</sequence>
<gene>
    <name evidence="2" type="ORF">Scep_016829</name>
</gene>
<name>A0AAP0NWB2_9MAGN</name>
<evidence type="ECO:0000256" key="1">
    <source>
        <dbReference type="SAM" id="MobiDB-lite"/>
    </source>
</evidence>
<dbReference type="EMBL" id="JBBNAG010000007">
    <property type="protein sequence ID" value="KAK9118736.1"/>
    <property type="molecule type" value="Genomic_DNA"/>
</dbReference>
<organism evidence="2 3">
    <name type="scientific">Stephania cephalantha</name>
    <dbReference type="NCBI Taxonomy" id="152367"/>
    <lineage>
        <taxon>Eukaryota</taxon>
        <taxon>Viridiplantae</taxon>
        <taxon>Streptophyta</taxon>
        <taxon>Embryophyta</taxon>
        <taxon>Tracheophyta</taxon>
        <taxon>Spermatophyta</taxon>
        <taxon>Magnoliopsida</taxon>
        <taxon>Ranunculales</taxon>
        <taxon>Menispermaceae</taxon>
        <taxon>Menispermoideae</taxon>
        <taxon>Cissampelideae</taxon>
        <taxon>Stephania</taxon>
    </lineage>
</organism>
<dbReference type="Proteomes" id="UP001419268">
    <property type="component" value="Unassembled WGS sequence"/>
</dbReference>
<feature type="compositionally biased region" description="Basic and acidic residues" evidence="1">
    <location>
        <begin position="66"/>
        <end position="75"/>
    </location>
</feature>
<reference evidence="2 3" key="1">
    <citation type="submission" date="2024-01" db="EMBL/GenBank/DDBJ databases">
        <title>Genome assemblies of Stephania.</title>
        <authorList>
            <person name="Yang L."/>
        </authorList>
    </citation>
    <scope>NUCLEOTIDE SEQUENCE [LARGE SCALE GENOMIC DNA]</scope>
    <source>
        <strain evidence="2">JXDWG</strain>
        <tissue evidence="2">Leaf</tissue>
    </source>
</reference>
<protein>
    <submittedName>
        <fullName evidence="2">Uncharacterized protein</fullName>
    </submittedName>
</protein>